<evidence type="ECO:0000256" key="1">
    <source>
        <dbReference type="SAM" id="SignalP"/>
    </source>
</evidence>
<name>W0HP98_9GAMM</name>
<dbReference type="PATRIC" id="fig|2342.5.peg.2258"/>
<accession>W0HP98</accession>
<feature type="signal peptide" evidence="1">
    <location>
        <begin position="1"/>
        <end position="25"/>
    </location>
</feature>
<proteinExistence type="predicted"/>
<keyword evidence="1" id="KW-0732">Signal</keyword>
<dbReference type="InterPro" id="IPR019637">
    <property type="entry name" value="DUF2501"/>
</dbReference>
<reference evidence="2 3" key="1">
    <citation type="journal article" date="2014" name="Genome Biol. Evol.">
        <title>Genome degeneration and adaptation in a nascent stage of symbiosis.</title>
        <authorList>
            <person name="Oakeson K.F."/>
            <person name="Gil R."/>
            <person name="Clayton A.L."/>
            <person name="Dunn D.M."/>
            <person name="von Niederhausern A.C."/>
            <person name="Hamil C."/>
            <person name="Aoyagi A."/>
            <person name="Duval B."/>
            <person name="Baca A."/>
            <person name="Silva F.J."/>
            <person name="Vallier A."/>
            <person name="Jackson D.G."/>
            <person name="Latorre A."/>
            <person name="Weiss R.B."/>
            <person name="Heddi A."/>
            <person name="Moya A."/>
            <person name="Dale C."/>
        </authorList>
    </citation>
    <scope>NUCLEOTIDE SEQUENCE [LARGE SCALE GENOMIC DNA]</scope>
    <source>
        <strain evidence="3">none</strain>
    </source>
</reference>
<feature type="chain" id="PRO_5004789567" description="DUF2501 domain-containing protein" evidence="1">
    <location>
        <begin position="26"/>
        <end position="177"/>
    </location>
</feature>
<organism evidence="2 3">
    <name type="scientific">Candidatus Sodalis pierantonii str. SOPE</name>
    <dbReference type="NCBI Taxonomy" id="2342"/>
    <lineage>
        <taxon>Bacteria</taxon>
        <taxon>Pseudomonadati</taxon>
        <taxon>Pseudomonadota</taxon>
        <taxon>Gammaproteobacteria</taxon>
        <taxon>Enterobacterales</taxon>
        <taxon>Bruguierivoracaceae</taxon>
        <taxon>Sodalis</taxon>
    </lineage>
</organism>
<dbReference type="PROSITE" id="PS51257">
    <property type="entry name" value="PROKAR_LIPOPROTEIN"/>
    <property type="match status" value="1"/>
</dbReference>
<sequence length="177" mass="18107">MMTPSRRLLCALSVCTAMSCGVAQAASWMDSAANVANSLQQSNANSGGQNSTATNNKGTSLSSLAGLLNGGDKALSSGSMTNAAGVLQYCVKNNLLSAGSTSTVKDQLLDKLGINNNASTTASAVKTQDYQSGLAGILNTSQGNTVNLNALSTSQLTEKFKTKACDLVLKQSKNFIS</sequence>
<dbReference type="EMBL" id="CP006568">
    <property type="protein sequence ID" value="AHF74020.1"/>
    <property type="molecule type" value="Genomic_DNA"/>
</dbReference>
<evidence type="ECO:0000313" key="3">
    <source>
        <dbReference type="Proteomes" id="UP000019025"/>
    </source>
</evidence>
<evidence type="ECO:0000313" key="2">
    <source>
        <dbReference type="EMBL" id="AHF74020.1"/>
    </source>
</evidence>
<evidence type="ECO:0008006" key="4">
    <source>
        <dbReference type="Google" id="ProtNLM"/>
    </source>
</evidence>
<dbReference type="STRING" id="2342.SOPEG_2130"/>
<dbReference type="Proteomes" id="UP000019025">
    <property type="component" value="Chromosome"/>
</dbReference>
<keyword evidence="3" id="KW-1185">Reference proteome</keyword>
<protein>
    <recommendedName>
        <fullName evidence="4">DUF2501 domain-containing protein</fullName>
    </recommendedName>
</protein>
<dbReference type="AlphaFoldDB" id="W0HP98"/>
<dbReference type="KEGG" id="pes:SOPEG_2130"/>
<gene>
    <name evidence="2" type="ORF">SOPEG_2130</name>
</gene>
<dbReference type="HOGENOM" id="CLU_112342_0_0_6"/>
<dbReference type="Pfam" id="PF10696">
    <property type="entry name" value="DUF2501"/>
    <property type="match status" value="1"/>
</dbReference>
<dbReference type="eggNOG" id="ENOG50320SA">
    <property type="taxonomic scope" value="Bacteria"/>
</dbReference>